<protein>
    <submittedName>
        <fullName evidence="12">TonB family protein</fullName>
    </submittedName>
</protein>
<dbReference type="SUPFAM" id="SSF74653">
    <property type="entry name" value="TolA/TonB C-terminal domain"/>
    <property type="match status" value="1"/>
</dbReference>
<evidence type="ECO:0000256" key="5">
    <source>
        <dbReference type="ARBA" id="ARBA00022519"/>
    </source>
</evidence>
<dbReference type="InterPro" id="IPR051045">
    <property type="entry name" value="TonB-dependent_transducer"/>
</dbReference>
<dbReference type="Proteomes" id="UP001597374">
    <property type="component" value="Unassembled WGS sequence"/>
</dbReference>
<evidence type="ECO:0000256" key="9">
    <source>
        <dbReference type="ARBA" id="ARBA00023136"/>
    </source>
</evidence>
<feature type="signal peptide" evidence="10">
    <location>
        <begin position="1"/>
        <end position="22"/>
    </location>
</feature>
<gene>
    <name evidence="12" type="ORF">ACFSKP_10635</name>
</gene>
<evidence type="ECO:0000313" key="13">
    <source>
        <dbReference type="Proteomes" id="UP001597374"/>
    </source>
</evidence>
<keyword evidence="3" id="KW-0813">Transport</keyword>
<sequence>MKHYYTYLLLACMLLVEHIASAQTARIKYFSKSGVKEVPEAQAYFYEVEEENEAGGGTRTRFLAEDSTKVHQYTYSDLDGGKYGLGTVDGPFFEWYKSGKLKQQMDYKGNDLQEYKHWYENGQLHYRRKYNSGLTKDTLTAYYESGRVRRLEVYEKNKLISGKLFDEAGKELKFFPMEQMPEFPGGESIMLRWLAMNIKYPKAVRKAEAQGLVVISFVVSKDGNVEDAEVIKGFHPDAEAEGLRVVNKMPKWKPGLQEGEPVPVRYTLPLKFSFK</sequence>
<evidence type="ECO:0000256" key="1">
    <source>
        <dbReference type="ARBA" id="ARBA00004383"/>
    </source>
</evidence>
<evidence type="ECO:0000256" key="6">
    <source>
        <dbReference type="ARBA" id="ARBA00022692"/>
    </source>
</evidence>
<name>A0ABW5CWB7_9BACT</name>
<reference evidence="13" key="1">
    <citation type="journal article" date="2019" name="Int. J. Syst. Evol. Microbiol.">
        <title>The Global Catalogue of Microorganisms (GCM) 10K type strain sequencing project: providing services to taxonomists for standard genome sequencing and annotation.</title>
        <authorList>
            <consortium name="The Broad Institute Genomics Platform"/>
            <consortium name="The Broad Institute Genome Sequencing Center for Infectious Disease"/>
            <person name="Wu L."/>
            <person name="Ma J."/>
        </authorList>
    </citation>
    <scope>NUCLEOTIDE SEQUENCE [LARGE SCALE GENOMIC DNA]</scope>
    <source>
        <strain evidence="13">CGMCC 4.1782</strain>
    </source>
</reference>
<dbReference type="InterPro" id="IPR006260">
    <property type="entry name" value="TonB/TolA_C"/>
</dbReference>
<dbReference type="PANTHER" id="PTHR33446">
    <property type="entry name" value="PROTEIN TONB-RELATED"/>
    <property type="match status" value="1"/>
</dbReference>
<keyword evidence="13" id="KW-1185">Reference proteome</keyword>
<comment type="similarity">
    <text evidence="2">Belongs to the TonB family.</text>
</comment>
<keyword evidence="6" id="KW-0812">Transmembrane</keyword>
<evidence type="ECO:0000256" key="10">
    <source>
        <dbReference type="SAM" id="SignalP"/>
    </source>
</evidence>
<dbReference type="InterPro" id="IPR037682">
    <property type="entry name" value="TonB_C"/>
</dbReference>
<evidence type="ECO:0000259" key="11">
    <source>
        <dbReference type="PROSITE" id="PS52015"/>
    </source>
</evidence>
<keyword evidence="8" id="KW-1133">Transmembrane helix</keyword>
<evidence type="ECO:0000256" key="2">
    <source>
        <dbReference type="ARBA" id="ARBA00006555"/>
    </source>
</evidence>
<dbReference type="PROSITE" id="PS52015">
    <property type="entry name" value="TONB_CTD"/>
    <property type="match status" value="1"/>
</dbReference>
<accession>A0ABW5CWB7</accession>
<dbReference type="Pfam" id="PF03544">
    <property type="entry name" value="TonB_C"/>
    <property type="match status" value="1"/>
</dbReference>
<comment type="subcellular location">
    <subcellularLocation>
        <location evidence="1">Cell inner membrane</location>
        <topology evidence="1">Single-pass membrane protein</topology>
        <orientation evidence="1">Periplasmic side</orientation>
    </subcellularLocation>
</comment>
<organism evidence="12 13">
    <name type="scientific">Pontibacter ruber</name>
    <dbReference type="NCBI Taxonomy" id="1343895"/>
    <lineage>
        <taxon>Bacteria</taxon>
        <taxon>Pseudomonadati</taxon>
        <taxon>Bacteroidota</taxon>
        <taxon>Cytophagia</taxon>
        <taxon>Cytophagales</taxon>
        <taxon>Hymenobacteraceae</taxon>
        <taxon>Pontibacter</taxon>
    </lineage>
</organism>
<proteinExistence type="inferred from homology"/>
<comment type="caution">
    <text evidence="12">The sequence shown here is derived from an EMBL/GenBank/DDBJ whole genome shotgun (WGS) entry which is preliminary data.</text>
</comment>
<dbReference type="Gene3D" id="3.30.1150.10">
    <property type="match status" value="1"/>
</dbReference>
<feature type="domain" description="TonB C-terminal" evidence="11">
    <location>
        <begin position="185"/>
        <end position="275"/>
    </location>
</feature>
<keyword evidence="4" id="KW-1003">Cell membrane</keyword>
<dbReference type="RefSeq" id="WP_250428490.1">
    <property type="nucleotide sequence ID" value="NZ_JALPRR010000001.1"/>
</dbReference>
<evidence type="ECO:0000256" key="8">
    <source>
        <dbReference type="ARBA" id="ARBA00022989"/>
    </source>
</evidence>
<feature type="chain" id="PRO_5046715605" evidence="10">
    <location>
        <begin position="23"/>
        <end position="275"/>
    </location>
</feature>
<dbReference type="Gene3D" id="3.90.930.1">
    <property type="match status" value="1"/>
</dbReference>
<dbReference type="EMBL" id="JBHUIM010000001">
    <property type="protein sequence ID" value="MFD2246711.1"/>
    <property type="molecule type" value="Genomic_DNA"/>
</dbReference>
<keyword evidence="9" id="KW-0472">Membrane</keyword>
<keyword evidence="5" id="KW-0997">Cell inner membrane</keyword>
<dbReference type="SUPFAM" id="SSF82185">
    <property type="entry name" value="Histone H3 K4-specific methyltransferase SET7/9 N-terminal domain"/>
    <property type="match status" value="1"/>
</dbReference>
<evidence type="ECO:0000256" key="3">
    <source>
        <dbReference type="ARBA" id="ARBA00022448"/>
    </source>
</evidence>
<dbReference type="PANTHER" id="PTHR33446:SF2">
    <property type="entry name" value="PROTEIN TONB"/>
    <property type="match status" value="1"/>
</dbReference>
<evidence type="ECO:0000313" key="12">
    <source>
        <dbReference type="EMBL" id="MFD2246711.1"/>
    </source>
</evidence>
<keyword evidence="7" id="KW-0653">Protein transport</keyword>
<dbReference type="NCBIfam" id="TIGR01352">
    <property type="entry name" value="tonB_Cterm"/>
    <property type="match status" value="1"/>
</dbReference>
<evidence type="ECO:0000256" key="7">
    <source>
        <dbReference type="ARBA" id="ARBA00022927"/>
    </source>
</evidence>
<evidence type="ECO:0000256" key="4">
    <source>
        <dbReference type="ARBA" id="ARBA00022475"/>
    </source>
</evidence>
<keyword evidence="10" id="KW-0732">Signal</keyword>